<gene>
    <name evidence="2" type="ORF">D3Y57_02510</name>
</gene>
<geneLocation type="plasmid" evidence="2">
    <name>unnamed1</name>
</geneLocation>
<feature type="transmembrane region" description="Helical" evidence="1">
    <location>
        <begin position="159"/>
        <end position="176"/>
    </location>
</feature>
<dbReference type="RefSeq" id="WP_121151050.1">
    <property type="nucleotide sequence ID" value="NZ_CP032828.1"/>
</dbReference>
<keyword evidence="1" id="KW-0472">Membrane</keyword>
<protein>
    <submittedName>
        <fullName evidence="2">Uncharacterized protein</fullName>
    </submittedName>
</protein>
<proteinExistence type="predicted"/>
<organism evidence="2 3">
    <name type="scientific">Sphingomonas paeninsulae</name>
    <dbReference type="NCBI Taxonomy" id="2319844"/>
    <lineage>
        <taxon>Bacteria</taxon>
        <taxon>Pseudomonadati</taxon>
        <taxon>Pseudomonadota</taxon>
        <taxon>Alphaproteobacteria</taxon>
        <taxon>Sphingomonadales</taxon>
        <taxon>Sphingomonadaceae</taxon>
        <taxon>Sphingomonas</taxon>
    </lineage>
</organism>
<keyword evidence="1" id="KW-0812">Transmembrane</keyword>
<dbReference type="KEGG" id="spha:D3Y57_02510"/>
<keyword evidence="3" id="KW-1185">Reference proteome</keyword>
<evidence type="ECO:0000313" key="3">
    <source>
        <dbReference type="Proteomes" id="UP000276254"/>
    </source>
</evidence>
<sequence>MFDPIGAFKKQFVPSGDGYIYYPSKKSGGKLITATEFEKLVADWTIIAGRKGQWKAVGVIVLVIMLWTAVSQYFDFSRLTDQILTYGIVTALSAKLLWANFAPRRLVRNRDIVVPPRRSSEARQQARSLLNWPFVIFGTLISGGIFFSHLSNRENTLPWWAWIVGSGIFFALYLWISLQKFRDINH</sequence>
<dbReference type="GeneID" id="39491373"/>
<dbReference type="OrthoDB" id="7570732at2"/>
<feature type="transmembrane region" description="Helical" evidence="1">
    <location>
        <begin position="86"/>
        <end position="107"/>
    </location>
</feature>
<name>A0A494T7S6_SPHPE</name>
<reference evidence="2 3" key="1">
    <citation type="submission" date="2018-09" db="EMBL/GenBank/DDBJ databases">
        <title>Sphingomonas peninsula sp. nov., isolated from fildes peninsula, Antarctic soil.</title>
        <authorList>
            <person name="Yingchao G."/>
        </authorList>
    </citation>
    <scope>NUCLEOTIDE SEQUENCE [LARGE SCALE GENOMIC DNA]</scope>
    <source>
        <strain evidence="2 3">YZ-8</strain>
        <plasmid evidence="2 3">unnamed1</plasmid>
    </source>
</reference>
<evidence type="ECO:0000256" key="1">
    <source>
        <dbReference type="SAM" id="Phobius"/>
    </source>
</evidence>
<feature type="transmembrane region" description="Helical" evidence="1">
    <location>
        <begin position="128"/>
        <end position="147"/>
    </location>
</feature>
<dbReference type="EMBL" id="CP032828">
    <property type="protein sequence ID" value="AYJ84950.1"/>
    <property type="molecule type" value="Genomic_DNA"/>
</dbReference>
<dbReference type="Proteomes" id="UP000276254">
    <property type="component" value="Plasmid unnamed1"/>
</dbReference>
<evidence type="ECO:0000313" key="2">
    <source>
        <dbReference type="EMBL" id="AYJ84950.1"/>
    </source>
</evidence>
<feature type="transmembrane region" description="Helical" evidence="1">
    <location>
        <begin position="56"/>
        <end position="74"/>
    </location>
</feature>
<dbReference type="AlphaFoldDB" id="A0A494T7S6"/>
<accession>A0A494T7S6</accession>
<keyword evidence="2" id="KW-0614">Plasmid</keyword>
<keyword evidence="1" id="KW-1133">Transmembrane helix</keyword>